<protein>
    <recommendedName>
        <fullName evidence="4">Lipid II flippase Amj</fullName>
    </recommendedName>
</protein>
<sequence length="280" mass="31030">MNRLEWLDRVTGGEIGMGYLWFVFAMIAVNNFFDTTSYAARIAGVRSQQLALANSFFAMISFASRTATFLYMPAIASIAQQSIRLHFNPFYSFLFVILGAAAGTLGGLLFLPAFEKFYELGIDRMEKTGNVMGVFKSICLQKSGLQDLARCWRPPRVRFWKNVRLQGVPRDMIVLNVILYAFVTIAPIAPYVAAALRPEVAVTVTGLSPAINSIGVFLLLFLVDPRGAILMDQGIQRKIPMQVVESSMILLTASRLVGTLLSLALLYPAALFVAFLARFY</sequence>
<evidence type="ECO:0000313" key="3">
    <source>
        <dbReference type="Proteomes" id="UP000593802"/>
    </source>
</evidence>
<dbReference type="EMBL" id="AP023366">
    <property type="protein sequence ID" value="BCJ87201.1"/>
    <property type="molecule type" value="Genomic_DNA"/>
</dbReference>
<keyword evidence="1" id="KW-0812">Transmembrane</keyword>
<evidence type="ECO:0000256" key="1">
    <source>
        <dbReference type="SAM" id="Phobius"/>
    </source>
</evidence>
<feature type="transmembrane region" description="Helical" evidence="1">
    <location>
        <begin position="200"/>
        <end position="223"/>
    </location>
</feature>
<evidence type="ECO:0008006" key="4">
    <source>
        <dbReference type="Google" id="ProtNLM"/>
    </source>
</evidence>
<feature type="transmembrane region" description="Helical" evidence="1">
    <location>
        <begin position="173"/>
        <end position="194"/>
    </location>
</feature>
<evidence type="ECO:0000313" key="2">
    <source>
        <dbReference type="EMBL" id="BCJ87201.1"/>
    </source>
</evidence>
<dbReference type="AlphaFoldDB" id="A0A7I8DHB6"/>
<feature type="transmembrane region" description="Helical" evidence="1">
    <location>
        <begin position="20"/>
        <end position="40"/>
    </location>
</feature>
<accession>A0A7I8DHB6</accession>
<dbReference type="InterPro" id="IPR021260">
    <property type="entry name" value="Amj"/>
</dbReference>
<reference evidence="2 3" key="1">
    <citation type="submission" date="2020-08" db="EMBL/GenBank/DDBJ databases">
        <title>Complete Genome Sequence of Effusibacillus dendaii Strain skT53, Isolated from Farmland soil.</title>
        <authorList>
            <person name="Konishi T."/>
            <person name="Kawasaki H."/>
        </authorList>
    </citation>
    <scope>NUCLEOTIDE SEQUENCE [LARGE SCALE GENOMIC DNA]</scope>
    <source>
        <strain evidence="3">skT53</strain>
    </source>
</reference>
<dbReference type="Pfam" id="PF10997">
    <property type="entry name" value="Amj"/>
    <property type="match status" value="1"/>
</dbReference>
<proteinExistence type="predicted"/>
<keyword evidence="1" id="KW-0472">Membrane</keyword>
<name>A0A7I8DHB6_9BACL</name>
<organism evidence="2 3">
    <name type="scientific">Effusibacillus dendaii</name>
    <dbReference type="NCBI Taxonomy" id="2743772"/>
    <lineage>
        <taxon>Bacteria</taxon>
        <taxon>Bacillati</taxon>
        <taxon>Bacillota</taxon>
        <taxon>Bacilli</taxon>
        <taxon>Bacillales</taxon>
        <taxon>Alicyclobacillaceae</taxon>
        <taxon>Effusibacillus</taxon>
    </lineage>
</organism>
<keyword evidence="3" id="KW-1185">Reference proteome</keyword>
<feature type="transmembrane region" description="Helical" evidence="1">
    <location>
        <begin position="90"/>
        <end position="114"/>
    </location>
</feature>
<gene>
    <name evidence="2" type="ORF">skT53_21860</name>
</gene>
<keyword evidence="1" id="KW-1133">Transmembrane helix</keyword>
<dbReference type="RefSeq" id="WP_200756942.1">
    <property type="nucleotide sequence ID" value="NZ_AP023366.1"/>
</dbReference>
<dbReference type="KEGG" id="eff:skT53_21860"/>
<feature type="transmembrane region" description="Helical" evidence="1">
    <location>
        <begin position="52"/>
        <end position="78"/>
    </location>
</feature>
<feature type="transmembrane region" description="Helical" evidence="1">
    <location>
        <begin position="256"/>
        <end position="277"/>
    </location>
</feature>
<dbReference type="Proteomes" id="UP000593802">
    <property type="component" value="Chromosome"/>
</dbReference>